<accession>G9QIQ1</accession>
<dbReference type="HOGENOM" id="CLU_3076936_0_0_9"/>
<name>G9QIQ1_9BACI</name>
<dbReference type="AlphaFoldDB" id="G9QIQ1"/>
<gene>
    <name evidence="1" type="ORF">HMPREF1015_02978</name>
</gene>
<dbReference type="Proteomes" id="UP000011747">
    <property type="component" value="Unassembled WGS sequence"/>
</dbReference>
<protein>
    <submittedName>
        <fullName evidence="1">Uncharacterized protein</fullName>
    </submittedName>
</protein>
<dbReference type="EMBL" id="ACWF01000042">
    <property type="protein sequence ID" value="EHL78969.1"/>
    <property type="molecule type" value="Genomic_DNA"/>
</dbReference>
<comment type="caution">
    <text evidence="1">The sequence shown here is derived from an EMBL/GenBank/DDBJ whole genome shotgun (WGS) entry which is preliminary data.</text>
</comment>
<reference evidence="1 2" key="1">
    <citation type="submission" date="2011-09" db="EMBL/GenBank/DDBJ databases">
        <title>The Genome Sequence of Bacillus smithii 7_3_47FAA.</title>
        <authorList>
            <consortium name="The Broad Institute Genome Sequencing Platform"/>
            <person name="Earl A."/>
            <person name="Ward D."/>
            <person name="Feldgarden M."/>
            <person name="Gevers D."/>
            <person name="Daigneault M."/>
            <person name="Strauss J."/>
            <person name="Allen-Vercoe E."/>
            <person name="Young S.K."/>
            <person name="Zeng Q."/>
            <person name="Gargeya S."/>
            <person name="Fitzgerald M."/>
            <person name="Haas B."/>
            <person name="Abouelleil A."/>
            <person name="Alvarado L."/>
            <person name="Arachchi H.M."/>
            <person name="Berlin A."/>
            <person name="Brown A."/>
            <person name="Chapman S.B."/>
            <person name="Chen Z."/>
            <person name="Dunbar C."/>
            <person name="Freedman E."/>
            <person name="Gearin G."/>
            <person name="Goldberg J."/>
            <person name="Griggs A."/>
            <person name="Gujja S."/>
            <person name="Heiman D."/>
            <person name="Howarth C."/>
            <person name="Larson L."/>
            <person name="Lui A."/>
            <person name="MacDonald P.J.P."/>
            <person name="Montmayeur A."/>
            <person name="Murphy C."/>
            <person name="Neiman D."/>
            <person name="Pearson M."/>
            <person name="Priest M."/>
            <person name="Roberts A."/>
            <person name="Saif S."/>
            <person name="Shea T."/>
            <person name="Shenoy N."/>
            <person name="Sisk P."/>
            <person name="Stolte C."/>
            <person name="Sykes S."/>
            <person name="Wortman J."/>
            <person name="Nusbaum C."/>
            <person name="Birren B."/>
        </authorList>
    </citation>
    <scope>NUCLEOTIDE SEQUENCE [LARGE SCALE GENOMIC DNA]</scope>
    <source>
        <strain evidence="1 2">7_3_47FAA</strain>
    </source>
</reference>
<organism evidence="1 2">
    <name type="scientific">Bacillus smithii 7_3_47FAA</name>
    <dbReference type="NCBI Taxonomy" id="665952"/>
    <lineage>
        <taxon>Bacteria</taxon>
        <taxon>Bacillati</taxon>
        <taxon>Bacillota</taxon>
        <taxon>Bacilli</taxon>
        <taxon>Bacillales</taxon>
        <taxon>Bacillaceae</taxon>
        <taxon>Bacillus</taxon>
    </lineage>
</organism>
<evidence type="ECO:0000313" key="1">
    <source>
        <dbReference type="EMBL" id="EHL78969.1"/>
    </source>
</evidence>
<sequence>MKFTCRLYFWKNHAHFGMILLKNPAQIGIIFLSKKKNPAKMGRILPSITSTL</sequence>
<keyword evidence="2" id="KW-1185">Reference proteome</keyword>
<proteinExistence type="predicted"/>
<evidence type="ECO:0000313" key="2">
    <source>
        <dbReference type="Proteomes" id="UP000011747"/>
    </source>
</evidence>